<dbReference type="GO" id="GO:0044458">
    <property type="term" value="P:motile cilium assembly"/>
    <property type="evidence" value="ECO:0007669"/>
    <property type="project" value="TreeGrafter"/>
</dbReference>
<dbReference type="Proteomes" id="UP000887566">
    <property type="component" value="Unplaced"/>
</dbReference>
<evidence type="ECO:0000256" key="6">
    <source>
        <dbReference type="SAM" id="MobiDB-lite"/>
    </source>
</evidence>
<dbReference type="CDD" id="cd00174">
    <property type="entry name" value="SH3"/>
    <property type="match status" value="1"/>
</dbReference>
<feature type="domain" description="SH3" evidence="7">
    <location>
        <begin position="834"/>
        <end position="893"/>
    </location>
</feature>
<dbReference type="SUPFAM" id="SSF50044">
    <property type="entry name" value="SH3-domain"/>
    <property type="match status" value="1"/>
</dbReference>
<dbReference type="PROSITE" id="PS50002">
    <property type="entry name" value="SH3"/>
    <property type="match status" value="1"/>
</dbReference>
<dbReference type="InterPro" id="IPR052803">
    <property type="entry name" value="Cilium-Associated_Jouberin"/>
</dbReference>
<protein>
    <submittedName>
        <fullName evidence="9">SH3 domain-containing protein</fullName>
    </submittedName>
</protein>
<dbReference type="InterPro" id="IPR001680">
    <property type="entry name" value="WD40_rpt"/>
</dbReference>
<evidence type="ECO:0000313" key="9">
    <source>
        <dbReference type="WBParaSite" id="PSAMB.scaffold1894size26862.g15413.t1"/>
    </source>
</evidence>
<dbReference type="PROSITE" id="PS00678">
    <property type="entry name" value="WD_REPEATS_1"/>
    <property type="match status" value="1"/>
</dbReference>
<keyword evidence="8" id="KW-1185">Reference proteome</keyword>
<keyword evidence="1 4" id="KW-0728">SH3 domain</keyword>
<proteinExistence type="predicted"/>
<feature type="compositionally biased region" description="Basic residues" evidence="6">
    <location>
        <begin position="14"/>
        <end position="23"/>
    </location>
</feature>
<feature type="compositionally biased region" description="Pro residues" evidence="6">
    <location>
        <begin position="120"/>
        <end position="130"/>
    </location>
</feature>
<dbReference type="InterPro" id="IPR015943">
    <property type="entry name" value="WD40/YVTN_repeat-like_dom_sf"/>
</dbReference>
<evidence type="ECO:0000256" key="1">
    <source>
        <dbReference type="ARBA" id="ARBA00022443"/>
    </source>
</evidence>
<dbReference type="PANTHER" id="PTHR44499">
    <property type="entry name" value="JOUBERIN"/>
    <property type="match status" value="1"/>
</dbReference>
<dbReference type="Gene3D" id="2.130.10.10">
    <property type="entry name" value="YVTN repeat-like/Quinoprotein amine dehydrogenase"/>
    <property type="match status" value="1"/>
</dbReference>
<dbReference type="InterPro" id="IPR036322">
    <property type="entry name" value="WD40_repeat_dom_sf"/>
</dbReference>
<feature type="compositionally biased region" description="Polar residues" evidence="6">
    <location>
        <begin position="24"/>
        <end position="41"/>
    </location>
</feature>
<name>A0A914VHA2_9BILA</name>
<keyword evidence="2 5" id="KW-0853">WD repeat</keyword>
<dbReference type="WBParaSite" id="PSAMB.scaffold1894size26862.g15413.t1">
    <property type="protein sequence ID" value="PSAMB.scaffold1894size26862.g15413.t1"/>
    <property type="gene ID" value="PSAMB.scaffold1894size26862.g15413"/>
</dbReference>
<dbReference type="SUPFAM" id="SSF50978">
    <property type="entry name" value="WD40 repeat-like"/>
    <property type="match status" value="1"/>
</dbReference>
<accession>A0A914VHA2</accession>
<dbReference type="Pfam" id="PF00400">
    <property type="entry name" value="WD40"/>
    <property type="match status" value="3"/>
</dbReference>
<dbReference type="SMART" id="SM00320">
    <property type="entry name" value="WD40"/>
    <property type="match status" value="4"/>
</dbReference>
<dbReference type="GO" id="GO:0036064">
    <property type="term" value="C:ciliary basal body"/>
    <property type="evidence" value="ECO:0007669"/>
    <property type="project" value="TreeGrafter"/>
</dbReference>
<dbReference type="Pfam" id="PF00018">
    <property type="entry name" value="SH3_1"/>
    <property type="match status" value="1"/>
</dbReference>
<evidence type="ECO:0000256" key="2">
    <source>
        <dbReference type="ARBA" id="ARBA00022574"/>
    </source>
</evidence>
<dbReference type="InterPro" id="IPR036028">
    <property type="entry name" value="SH3-like_dom_sf"/>
</dbReference>
<dbReference type="InterPro" id="IPR019775">
    <property type="entry name" value="WD40_repeat_CS"/>
</dbReference>
<feature type="repeat" description="WD" evidence="5">
    <location>
        <begin position="430"/>
        <end position="471"/>
    </location>
</feature>
<evidence type="ECO:0000259" key="7">
    <source>
        <dbReference type="PROSITE" id="PS50002"/>
    </source>
</evidence>
<reference evidence="9" key="1">
    <citation type="submission" date="2022-11" db="UniProtKB">
        <authorList>
            <consortium name="WormBaseParasite"/>
        </authorList>
    </citation>
    <scope>IDENTIFICATION</scope>
</reference>
<dbReference type="AlphaFoldDB" id="A0A914VHA2"/>
<dbReference type="InterPro" id="IPR001452">
    <property type="entry name" value="SH3_domain"/>
</dbReference>
<dbReference type="PROSITE" id="PS50082">
    <property type="entry name" value="WD_REPEATS_2"/>
    <property type="match status" value="2"/>
</dbReference>
<evidence type="ECO:0000256" key="4">
    <source>
        <dbReference type="PROSITE-ProRule" id="PRU00192"/>
    </source>
</evidence>
<evidence type="ECO:0000313" key="8">
    <source>
        <dbReference type="Proteomes" id="UP000887566"/>
    </source>
</evidence>
<sequence length="893" mass="100641">MLSLVNRLQEKTKARQNKQRSKANNRLNKQDASAGSNQPDVSGNDENDVAESADRRYGDSAALLQSESALPIDPPPMRNRNETEDEPLNQEQDGGEQRLPRTQENLEDDISDGSESEAVNPPPRVPPRTAPPLSGDKPEQLFGIYVHSTDRLKTTLYIARLQVRVSLVDYETGQYLKRSSRYHTATLGQLDHLPERSTKWCNFRRQKLNYPVWNEFMHFQESFSHIMQSQMRPMAMFELVERAAETVGEAENTDQKIAWAFLKLIGGNNQFNCDKKLRLQLYRAPRKKKGEVASELEVFHWWKNLPKKKFTGTLYVTVKCVATTVRILTDPHNLNLPLSTNEEDLLAAAVQDPVTASREKIDVPIWSRLPGQPCKVPNKLRKTVTTGKLGAITLRFSSDGCLLACASKESNKKFPIHILEFPSCRSRLILMGHLQLTYDLCWSKQSQSLLSASADCTARLWNVNTGMCSQVFPHTTFVYCAKFHPFDETIALTGAFDKIIRIWRTTTGIEGELLGELPGHADCINCMQLSSDEKRLFSGDAQGNVKVWKFVGEGECEPPYMTFVRHVRDDQLQGQMISSINVPPSNQFVAVQTRNGSIRLLDMRTNSLRFECSLPSSYTTNLNCRATMTPCGTFVFCGGPEGRVYAWWTEDGQKAAEFLDHLDAQLPVLCVEYHPLDHYLVFSQFGEGARLFAYEYNSSAPDIAQQPPTDRKVQVEEQAEKQVSYTDFTIRTLLEQHRILAKLDSFERTALEAIEARAEKAESQSTFRPIVAGVKGQLQTSSDSPEVERGNAELDEYAAFEAAPDRETHSITGPIGQESIDKSAQPEQAEQSPTGLIFAKAIFNYKRSNDDELSFSKGETLEITSQDDAQWWIAKKGDFSGYVPANYLKIIDN</sequence>
<dbReference type="SMART" id="SM00326">
    <property type="entry name" value="SH3"/>
    <property type="match status" value="1"/>
</dbReference>
<organism evidence="8 9">
    <name type="scientific">Plectus sambesii</name>
    <dbReference type="NCBI Taxonomy" id="2011161"/>
    <lineage>
        <taxon>Eukaryota</taxon>
        <taxon>Metazoa</taxon>
        <taxon>Ecdysozoa</taxon>
        <taxon>Nematoda</taxon>
        <taxon>Chromadorea</taxon>
        <taxon>Plectida</taxon>
        <taxon>Plectina</taxon>
        <taxon>Plectoidea</taxon>
        <taxon>Plectidae</taxon>
        <taxon>Plectus</taxon>
    </lineage>
</organism>
<dbReference type="Gene3D" id="2.30.30.40">
    <property type="entry name" value="SH3 Domains"/>
    <property type="match status" value="1"/>
</dbReference>
<dbReference type="PANTHER" id="PTHR44499:SF1">
    <property type="entry name" value="JOUBERIN"/>
    <property type="match status" value="1"/>
</dbReference>
<feature type="region of interest" description="Disordered" evidence="6">
    <location>
        <begin position="1"/>
        <end position="138"/>
    </location>
</feature>
<evidence type="ECO:0000256" key="3">
    <source>
        <dbReference type="ARBA" id="ARBA00022737"/>
    </source>
</evidence>
<evidence type="ECO:0000256" key="5">
    <source>
        <dbReference type="PROSITE-ProRule" id="PRU00221"/>
    </source>
</evidence>
<feature type="compositionally biased region" description="Acidic residues" evidence="6">
    <location>
        <begin position="105"/>
        <end position="115"/>
    </location>
</feature>
<feature type="repeat" description="WD" evidence="5">
    <location>
        <begin position="517"/>
        <end position="549"/>
    </location>
</feature>
<feature type="region of interest" description="Disordered" evidence="6">
    <location>
        <begin position="807"/>
        <end position="831"/>
    </location>
</feature>
<keyword evidence="3" id="KW-0677">Repeat</keyword>
<dbReference type="PROSITE" id="PS50294">
    <property type="entry name" value="WD_REPEATS_REGION"/>
    <property type="match status" value="2"/>
</dbReference>